<dbReference type="GO" id="GO:0003957">
    <property type="term" value="F:NAD(P)+ transhydrogenase (Si-specific) activity"/>
    <property type="evidence" value="ECO:0007669"/>
    <property type="project" value="UniProtKB-EC"/>
</dbReference>
<evidence type="ECO:0000256" key="13">
    <source>
        <dbReference type="PIRSR" id="PIRSR000350-3"/>
    </source>
</evidence>
<dbReference type="SUPFAM" id="SSF51905">
    <property type="entry name" value="FAD/NAD(P)-binding domain"/>
    <property type="match status" value="1"/>
</dbReference>
<protein>
    <recommendedName>
        <fullName evidence="5">Soluble pyridine nucleotide transhydrogenase</fullName>
        <ecNumber evidence="4">1.6.1.1</ecNumber>
    </recommendedName>
    <alternativeName>
        <fullName evidence="12">NAD(P)(+) transhydrogenase [B-specific]</fullName>
    </alternativeName>
</protein>
<feature type="domain" description="Pyridine nucleotide-disulphide oxidoreductase dimerisation" evidence="14">
    <location>
        <begin position="351"/>
        <end position="454"/>
    </location>
</feature>
<dbReference type="InterPro" id="IPR016156">
    <property type="entry name" value="FAD/NAD-linked_Rdtase_dimer_sf"/>
</dbReference>
<dbReference type="AlphaFoldDB" id="A0A6P2CQ66"/>
<dbReference type="KEGG" id="gms:SOIL9_70070"/>
<keyword evidence="13" id="KW-0547">Nucleotide-binding</keyword>
<dbReference type="Pfam" id="PF07992">
    <property type="entry name" value="Pyr_redox_2"/>
    <property type="match status" value="1"/>
</dbReference>
<dbReference type="Pfam" id="PF02852">
    <property type="entry name" value="Pyr_redox_dim"/>
    <property type="match status" value="1"/>
</dbReference>
<dbReference type="InterPro" id="IPR050151">
    <property type="entry name" value="Class-I_Pyr_Nuc-Dis_Oxidored"/>
</dbReference>
<evidence type="ECO:0000256" key="6">
    <source>
        <dbReference type="ARBA" id="ARBA00022490"/>
    </source>
</evidence>
<dbReference type="EC" id="1.6.1.1" evidence="4"/>
<gene>
    <name evidence="16" type="ORF">SOIL9_70070</name>
</gene>
<evidence type="ECO:0000256" key="2">
    <source>
        <dbReference type="ARBA" id="ARBA00004496"/>
    </source>
</evidence>
<dbReference type="Gene3D" id="3.50.50.60">
    <property type="entry name" value="FAD/NAD(P)-binding domain"/>
    <property type="match status" value="2"/>
</dbReference>
<comment type="cofactor">
    <cofactor evidence="13">
        <name>FAD</name>
        <dbReference type="ChEBI" id="CHEBI:57692"/>
    </cofactor>
    <text evidence="13">Binds 1 FAD per subunit.</text>
</comment>
<keyword evidence="9" id="KW-0521">NADP</keyword>
<comment type="similarity">
    <text evidence="3">Belongs to the class-I pyridine nucleotide-disulfide oxidoreductase family.</text>
</comment>
<dbReference type="InterPro" id="IPR001100">
    <property type="entry name" value="Pyr_nuc-diS_OxRdtase"/>
</dbReference>
<dbReference type="InterPro" id="IPR004099">
    <property type="entry name" value="Pyr_nucl-diS_OxRdtase_dimer"/>
</dbReference>
<dbReference type="GO" id="GO:0004148">
    <property type="term" value="F:dihydrolipoyl dehydrogenase (NADH) activity"/>
    <property type="evidence" value="ECO:0007669"/>
    <property type="project" value="TreeGrafter"/>
</dbReference>
<dbReference type="GO" id="GO:0050660">
    <property type="term" value="F:flavin adenine dinucleotide binding"/>
    <property type="evidence" value="ECO:0007669"/>
    <property type="project" value="TreeGrafter"/>
</dbReference>
<dbReference type="GO" id="GO:0005829">
    <property type="term" value="C:cytosol"/>
    <property type="evidence" value="ECO:0007669"/>
    <property type="project" value="TreeGrafter"/>
</dbReference>
<dbReference type="PIRSF" id="PIRSF000350">
    <property type="entry name" value="Mercury_reductase_MerA"/>
    <property type="match status" value="1"/>
</dbReference>
<feature type="domain" description="FAD/NAD(P)-binding" evidence="15">
    <location>
        <begin position="7"/>
        <end position="330"/>
    </location>
</feature>
<dbReference type="EMBL" id="LR593886">
    <property type="protein sequence ID" value="VTR90707.1"/>
    <property type="molecule type" value="Genomic_DNA"/>
</dbReference>
<accession>A0A6P2CQ66</accession>
<reference evidence="16 17" key="1">
    <citation type="submission" date="2019-05" db="EMBL/GenBank/DDBJ databases">
        <authorList>
            <consortium name="Science for Life Laboratories"/>
        </authorList>
    </citation>
    <scope>NUCLEOTIDE SEQUENCE [LARGE SCALE GENOMIC DNA]</scope>
    <source>
        <strain evidence="16">Soil9</strain>
    </source>
</reference>
<feature type="binding site" evidence="13">
    <location>
        <position position="315"/>
    </location>
    <ligand>
        <name>FAD</name>
        <dbReference type="ChEBI" id="CHEBI:57692"/>
    </ligand>
</feature>
<comment type="subcellular location">
    <subcellularLocation>
        <location evidence="2">Cytoplasm</location>
    </subcellularLocation>
</comment>
<dbReference type="FunFam" id="3.30.390.30:FF:000001">
    <property type="entry name" value="Dihydrolipoyl dehydrogenase"/>
    <property type="match status" value="1"/>
</dbReference>
<dbReference type="PANTHER" id="PTHR22912">
    <property type="entry name" value="DISULFIDE OXIDOREDUCTASE"/>
    <property type="match status" value="1"/>
</dbReference>
<evidence type="ECO:0000256" key="11">
    <source>
        <dbReference type="ARBA" id="ARBA00023027"/>
    </source>
</evidence>
<keyword evidence="10" id="KW-0560">Oxidoreductase</keyword>
<evidence type="ECO:0000256" key="5">
    <source>
        <dbReference type="ARBA" id="ARBA00016603"/>
    </source>
</evidence>
<name>A0A6P2CQ66_9BACT</name>
<evidence type="ECO:0000256" key="4">
    <source>
        <dbReference type="ARBA" id="ARBA00012772"/>
    </source>
</evidence>
<evidence type="ECO:0000313" key="17">
    <source>
        <dbReference type="Proteomes" id="UP000464178"/>
    </source>
</evidence>
<keyword evidence="6" id="KW-0963">Cytoplasm</keyword>
<evidence type="ECO:0000259" key="15">
    <source>
        <dbReference type="Pfam" id="PF07992"/>
    </source>
</evidence>
<organism evidence="16 17">
    <name type="scientific">Gemmata massiliana</name>
    <dbReference type="NCBI Taxonomy" id="1210884"/>
    <lineage>
        <taxon>Bacteria</taxon>
        <taxon>Pseudomonadati</taxon>
        <taxon>Planctomycetota</taxon>
        <taxon>Planctomycetia</taxon>
        <taxon>Gemmatales</taxon>
        <taxon>Gemmataceae</taxon>
        <taxon>Gemmata</taxon>
    </lineage>
</organism>
<comment type="function">
    <text evidence="1">Conversion of NADPH, generated by peripheral catabolic pathways, to NADH, which can enter the respiratory chain for energy generation.</text>
</comment>
<feature type="binding site" evidence="13">
    <location>
        <position position="118"/>
    </location>
    <ligand>
        <name>FAD</name>
        <dbReference type="ChEBI" id="CHEBI:57692"/>
    </ligand>
</feature>
<keyword evidence="7" id="KW-0285">Flavoprotein</keyword>
<evidence type="ECO:0000256" key="8">
    <source>
        <dbReference type="ARBA" id="ARBA00022827"/>
    </source>
</evidence>
<evidence type="ECO:0000256" key="10">
    <source>
        <dbReference type="ARBA" id="ARBA00023002"/>
    </source>
</evidence>
<dbReference type="Proteomes" id="UP000464178">
    <property type="component" value="Chromosome"/>
</dbReference>
<dbReference type="RefSeq" id="WP_162665808.1">
    <property type="nucleotide sequence ID" value="NZ_LR593886.1"/>
</dbReference>
<keyword evidence="17" id="KW-1185">Reference proteome</keyword>
<evidence type="ECO:0000256" key="7">
    <source>
        <dbReference type="ARBA" id="ARBA00022630"/>
    </source>
</evidence>
<keyword evidence="11 13" id="KW-0520">NAD</keyword>
<evidence type="ECO:0000256" key="1">
    <source>
        <dbReference type="ARBA" id="ARBA00002842"/>
    </source>
</evidence>
<evidence type="ECO:0000256" key="9">
    <source>
        <dbReference type="ARBA" id="ARBA00022857"/>
    </source>
</evidence>
<dbReference type="Gene3D" id="3.30.390.30">
    <property type="match status" value="1"/>
</dbReference>
<dbReference type="GO" id="GO:0006103">
    <property type="term" value="P:2-oxoglutarate metabolic process"/>
    <property type="evidence" value="ECO:0007669"/>
    <property type="project" value="TreeGrafter"/>
</dbReference>
<dbReference type="InterPro" id="IPR023753">
    <property type="entry name" value="FAD/NAD-binding_dom"/>
</dbReference>
<keyword evidence="8 13" id="KW-0274">FAD</keyword>
<feature type="binding site" evidence="13">
    <location>
        <position position="54"/>
    </location>
    <ligand>
        <name>FAD</name>
        <dbReference type="ChEBI" id="CHEBI:57692"/>
    </ligand>
</feature>
<evidence type="ECO:0000259" key="14">
    <source>
        <dbReference type="Pfam" id="PF02852"/>
    </source>
</evidence>
<dbReference type="PRINTS" id="PR00368">
    <property type="entry name" value="FADPNR"/>
</dbReference>
<dbReference type="SUPFAM" id="SSF55424">
    <property type="entry name" value="FAD/NAD-linked reductases, dimerisation (C-terminal) domain"/>
    <property type="match status" value="1"/>
</dbReference>
<feature type="binding site" evidence="13">
    <location>
        <begin position="186"/>
        <end position="193"/>
    </location>
    <ligand>
        <name>NAD(+)</name>
        <dbReference type="ChEBI" id="CHEBI:57540"/>
    </ligand>
</feature>
<dbReference type="NCBIfam" id="NF003585">
    <property type="entry name" value="PRK05249.1"/>
    <property type="match status" value="1"/>
</dbReference>
<evidence type="ECO:0000256" key="12">
    <source>
        <dbReference type="ARBA" id="ARBA00031183"/>
    </source>
</evidence>
<feature type="binding site" evidence="13">
    <location>
        <position position="274"/>
    </location>
    <ligand>
        <name>NAD(+)</name>
        <dbReference type="ChEBI" id="CHEBI:57540"/>
    </ligand>
</feature>
<proteinExistence type="inferred from homology"/>
<dbReference type="InterPro" id="IPR036188">
    <property type="entry name" value="FAD/NAD-bd_sf"/>
</dbReference>
<dbReference type="PANTHER" id="PTHR22912:SF93">
    <property type="entry name" value="SOLUBLE PYRIDINE NUCLEOTIDE TRANSHYDROGENASE"/>
    <property type="match status" value="1"/>
</dbReference>
<evidence type="ECO:0000256" key="3">
    <source>
        <dbReference type="ARBA" id="ARBA00007532"/>
    </source>
</evidence>
<evidence type="ECO:0000313" key="16">
    <source>
        <dbReference type="EMBL" id="VTR90707.1"/>
    </source>
</evidence>
<dbReference type="PRINTS" id="PR00411">
    <property type="entry name" value="PNDRDTASEI"/>
</dbReference>
<sequence>MPPAIEYDLIVIGAGPGGVAAADTAALLGKRVAIVERNTVVGGAAVNTGTIPSKTLRETALAIAGVKARALIGVDVSVRREAKIEDLVRHERVVTASEAHQMRTLLDRYGVTVYRGTGKFVDQHTVRVTRPSPIGGTEDLRADKIIIAIGSCPMRPAVFPFEHPRIHDSDELLYITTIPRSLAVIGGGVIGSEYACMFSALGVRVHLIDGRDVLLPFLDPDLSHTLAQTMERQGIVFHWKEQVESCKAPRSGEIELRLKSGKELAVGHVLVCAGRTSYADRLAPEAAGFGLTPRGLIPVDEHFRTTVQHIYAVGDVIGFPALASTSSEQGRVAACHAFGSNAKQALAQYLPAGIYTIPEVSSVGLTEQQAREKNIPIVVGRADYDQNPRGKIIGDKTGFLKLIFERDEMKLIGVHVIGEQATELVHIGLTVMMTGGGANLFLATCFNYPTLGDLYKLATHDAILKRSELLGRVQASLSRW</sequence>